<sequence length="111" mass="11613">MNKKAIALISRGKQDDLRGGSFSVTTGKMLTSITSCAALQRADPRQVGAAQEHFLISFLVGLMFAGLGTGRLKAPRPVAPAALGVQSVGRLKQLCPVASSALGHPVRRSLM</sequence>
<name>A0A429Y4Z3_9BACI</name>
<organism evidence="1 2">
    <name type="scientific">Siminovitchia acidinfaciens</name>
    <dbReference type="NCBI Taxonomy" id="2321395"/>
    <lineage>
        <taxon>Bacteria</taxon>
        <taxon>Bacillati</taxon>
        <taxon>Bacillota</taxon>
        <taxon>Bacilli</taxon>
        <taxon>Bacillales</taxon>
        <taxon>Bacillaceae</taxon>
        <taxon>Siminovitchia</taxon>
    </lineage>
</organism>
<dbReference type="AlphaFoldDB" id="A0A429Y4Z3"/>
<protein>
    <submittedName>
        <fullName evidence="1">Uncharacterized protein</fullName>
    </submittedName>
</protein>
<dbReference type="Proteomes" id="UP000287156">
    <property type="component" value="Unassembled WGS sequence"/>
</dbReference>
<evidence type="ECO:0000313" key="1">
    <source>
        <dbReference type="EMBL" id="RST76448.1"/>
    </source>
</evidence>
<dbReference type="EMBL" id="QYTV02000002">
    <property type="protein sequence ID" value="RST76448.1"/>
    <property type="molecule type" value="Genomic_DNA"/>
</dbReference>
<proteinExistence type="predicted"/>
<keyword evidence="2" id="KW-1185">Reference proteome</keyword>
<evidence type="ECO:0000313" key="2">
    <source>
        <dbReference type="Proteomes" id="UP000287156"/>
    </source>
</evidence>
<comment type="caution">
    <text evidence="1">The sequence shown here is derived from an EMBL/GenBank/DDBJ whole genome shotgun (WGS) entry which is preliminary data.</text>
</comment>
<accession>A0A429Y4Z3</accession>
<gene>
    <name evidence="1" type="ORF">D4T97_006710</name>
</gene>
<reference evidence="1" key="1">
    <citation type="submission" date="2018-12" db="EMBL/GenBank/DDBJ databases">
        <authorList>
            <person name="Sun L."/>
            <person name="Chen Z."/>
        </authorList>
    </citation>
    <scope>NUCLEOTIDE SEQUENCE [LARGE SCALE GENOMIC DNA]</scope>
    <source>
        <strain evidence="1">3-2-2</strain>
    </source>
</reference>